<dbReference type="EMBL" id="BMMK01000025">
    <property type="protein sequence ID" value="GGM70327.1"/>
    <property type="molecule type" value="Genomic_DNA"/>
</dbReference>
<evidence type="ECO:0000256" key="1">
    <source>
        <dbReference type="SAM" id="MobiDB-lite"/>
    </source>
</evidence>
<sequence length="146" mass="15963">MVVIQTQAGMFTYHLRCRARADHRRSLPPAADRSTAPGARALGVRDDDAAAKEYSPPQLPKIVTEQPAAAPARVTILTPPLRCRDHRTQQLPAGTGNPLADRESRSDTLGDEITADLSELRSTLHPIGVIRCRNSHHTMGRSSPWS</sequence>
<keyword evidence="3" id="KW-1185">Reference proteome</keyword>
<gene>
    <name evidence="2" type="ORF">GCM10012275_45890</name>
</gene>
<comment type="caution">
    <text evidence="2">The sequence shown here is derived from an EMBL/GenBank/DDBJ whole genome shotgun (WGS) entry which is preliminary data.</text>
</comment>
<proteinExistence type="predicted"/>
<accession>A0A8J3FVN8</accession>
<evidence type="ECO:0000313" key="2">
    <source>
        <dbReference type="EMBL" id="GGM70327.1"/>
    </source>
</evidence>
<dbReference type="Proteomes" id="UP000637578">
    <property type="component" value="Unassembled WGS sequence"/>
</dbReference>
<protein>
    <submittedName>
        <fullName evidence="2">Uncharacterized protein</fullName>
    </submittedName>
</protein>
<feature type="region of interest" description="Disordered" evidence="1">
    <location>
        <begin position="24"/>
        <end position="107"/>
    </location>
</feature>
<reference evidence="2" key="2">
    <citation type="submission" date="2020-09" db="EMBL/GenBank/DDBJ databases">
        <authorList>
            <person name="Sun Q."/>
            <person name="Zhou Y."/>
        </authorList>
    </citation>
    <scope>NUCLEOTIDE SEQUENCE</scope>
    <source>
        <strain evidence="2">CGMCC 4.5737</strain>
    </source>
</reference>
<name>A0A8J3FVN8_9PSEU</name>
<organism evidence="2 3">
    <name type="scientific">Longimycelium tulufanense</name>
    <dbReference type="NCBI Taxonomy" id="907463"/>
    <lineage>
        <taxon>Bacteria</taxon>
        <taxon>Bacillati</taxon>
        <taxon>Actinomycetota</taxon>
        <taxon>Actinomycetes</taxon>
        <taxon>Pseudonocardiales</taxon>
        <taxon>Pseudonocardiaceae</taxon>
        <taxon>Longimycelium</taxon>
    </lineage>
</organism>
<dbReference type="AlphaFoldDB" id="A0A8J3FVN8"/>
<evidence type="ECO:0000313" key="3">
    <source>
        <dbReference type="Proteomes" id="UP000637578"/>
    </source>
</evidence>
<reference evidence="2" key="1">
    <citation type="journal article" date="2014" name="Int. J. Syst. Evol. Microbiol.">
        <title>Complete genome sequence of Corynebacterium casei LMG S-19264T (=DSM 44701T), isolated from a smear-ripened cheese.</title>
        <authorList>
            <consortium name="US DOE Joint Genome Institute (JGI-PGF)"/>
            <person name="Walter F."/>
            <person name="Albersmeier A."/>
            <person name="Kalinowski J."/>
            <person name="Ruckert C."/>
        </authorList>
    </citation>
    <scope>NUCLEOTIDE SEQUENCE</scope>
    <source>
        <strain evidence="2">CGMCC 4.5737</strain>
    </source>
</reference>